<sequence length="151" mass="17567">MKIDNLIHVLGTLHKILLHLNEMNKLGYNVHNVFEPTFKYNSITGDGNYIIEYTYETDPDFYPLTLRIYPTNPIGIHDISSISLDPDGETSIEYNNDSKPEFYIDDIKKLFNDEYVFQQSTVHDVGSTTGQFWNTCYYHMIEICKLLKGVE</sequence>
<organism evidence="1">
    <name type="scientific">Escherichia phage fEgEco12</name>
    <dbReference type="NCBI Taxonomy" id="3158837"/>
    <lineage>
        <taxon>Viruses</taxon>
        <taxon>Duplodnaviria</taxon>
        <taxon>Heunggongvirae</taxon>
        <taxon>Uroviricota</taxon>
        <taxon>Caudoviricetes</taxon>
    </lineage>
</organism>
<accession>A0AAU7PHD5</accession>
<proteinExistence type="predicted"/>
<evidence type="ECO:0000313" key="1">
    <source>
        <dbReference type="EMBL" id="XBS49540.1"/>
    </source>
</evidence>
<dbReference type="EMBL" id="PP777464">
    <property type="protein sequence ID" value="XBS49540.1"/>
    <property type="molecule type" value="Genomic_DNA"/>
</dbReference>
<protein>
    <submittedName>
        <fullName evidence="1">Uncharacterized protein</fullName>
    </submittedName>
</protein>
<name>A0AAU7PHD5_9CAUD</name>
<reference evidence="1" key="1">
    <citation type="submission" date="2024-05" db="EMBL/GenBank/DDBJ databases">
        <authorList>
            <person name="Badawy S."/>
            <person name="Skurnik M."/>
        </authorList>
    </citation>
    <scope>NUCLEOTIDE SEQUENCE</scope>
</reference>